<gene>
    <name evidence="1" type="ORF">K3G42_027946</name>
</gene>
<keyword evidence="2" id="KW-1185">Reference proteome</keyword>
<name>A0ACB8GCU4_9SAUR</name>
<accession>A0ACB8GCU4</accession>
<dbReference type="Proteomes" id="UP000827872">
    <property type="component" value="Linkage Group LG01"/>
</dbReference>
<protein>
    <submittedName>
        <fullName evidence="1">Uncharacterized protein</fullName>
    </submittedName>
</protein>
<dbReference type="EMBL" id="CM037614">
    <property type="protein sequence ID" value="KAH8017277.1"/>
    <property type="molecule type" value="Genomic_DNA"/>
</dbReference>
<evidence type="ECO:0000313" key="1">
    <source>
        <dbReference type="EMBL" id="KAH8017277.1"/>
    </source>
</evidence>
<evidence type="ECO:0000313" key="2">
    <source>
        <dbReference type="Proteomes" id="UP000827872"/>
    </source>
</evidence>
<reference evidence="1" key="1">
    <citation type="submission" date="2021-08" db="EMBL/GenBank/DDBJ databases">
        <title>The first chromosome-level gecko genome reveals the dynamic sex chromosomes of Neotropical dwarf geckos (Sphaerodactylidae: Sphaerodactylus).</title>
        <authorList>
            <person name="Pinto B.J."/>
            <person name="Keating S.E."/>
            <person name="Gamble T."/>
        </authorList>
    </citation>
    <scope>NUCLEOTIDE SEQUENCE</scope>
    <source>
        <strain evidence="1">TG3544</strain>
    </source>
</reference>
<sequence>MQCEIFLKQQQTPVKSSLRSLQGGYVSYDWFASSVFLIMMGNKDKTLTFLRQFSHLLVSAFLWMPRLHSSIHLPVDTAASGIHPVYFCSAHYIEMLLKAELPLVFSAFHMSGLAPSQVMSSL</sequence>
<comment type="caution">
    <text evidence="1">The sequence shown here is derived from an EMBL/GenBank/DDBJ whole genome shotgun (WGS) entry which is preliminary data.</text>
</comment>
<organism evidence="1 2">
    <name type="scientific">Sphaerodactylus townsendi</name>
    <dbReference type="NCBI Taxonomy" id="933632"/>
    <lineage>
        <taxon>Eukaryota</taxon>
        <taxon>Metazoa</taxon>
        <taxon>Chordata</taxon>
        <taxon>Craniata</taxon>
        <taxon>Vertebrata</taxon>
        <taxon>Euteleostomi</taxon>
        <taxon>Lepidosauria</taxon>
        <taxon>Squamata</taxon>
        <taxon>Bifurcata</taxon>
        <taxon>Gekkota</taxon>
        <taxon>Sphaerodactylidae</taxon>
        <taxon>Sphaerodactylus</taxon>
    </lineage>
</organism>
<proteinExistence type="predicted"/>